<dbReference type="EMBL" id="CAXLJM020000057">
    <property type="protein sequence ID" value="CAL8118573.1"/>
    <property type="molecule type" value="Genomic_DNA"/>
</dbReference>
<feature type="compositionally biased region" description="Polar residues" evidence="1">
    <location>
        <begin position="195"/>
        <end position="205"/>
    </location>
</feature>
<dbReference type="PROSITE" id="PS51029">
    <property type="entry name" value="MADF"/>
    <property type="match status" value="1"/>
</dbReference>
<name>A0ABP1R3Q3_9HEXA</name>
<dbReference type="Pfam" id="PF10545">
    <property type="entry name" value="MADF_DNA_bdg"/>
    <property type="match status" value="1"/>
</dbReference>
<feature type="domain" description="MADF" evidence="2">
    <location>
        <begin position="16"/>
        <end position="102"/>
    </location>
</feature>
<dbReference type="PANTHER" id="PTHR12243">
    <property type="entry name" value="MADF DOMAIN TRANSCRIPTION FACTOR"/>
    <property type="match status" value="1"/>
</dbReference>
<reference evidence="3 4" key="1">
    <citation type="submission" date="2024-08" db="EMBL/GenBank/DDBJ databases">
        <authorList>
            <person name="Cucini C."/>
            <person name="Frati F."/>
        </authorList>
    </citation>
    <scope>NUCLEOTIDE SEQUENCE [LARGE SCALE GENOMIC DNA]</scope>
</reference>
<feature type="compositionally biased region" description="Polar residues" evidence="1">
    <location>
        <begin position="230"/>
        <end position="241"/>
    </location>
</feature>
<dbReference type="PANTHER" id="PTHR12243:SF60">
    <property type="entry name" value="SI:CH211-15D5.12-RELATED"/>
    <property type="match status" value="1"/>
</dbReference>
<gene>
    <name evidence="3" type="ORF">ODALV1_LOCUS18194</name>
</gene>
<dbReference type="Pfam" id="PF02944">
    <property type="entry name" value="BESS"/>
    <property type="match status" value="1"/>
</dbReference>
<dbReference type="InterPro" id="IPR006578">
    <property type="entry name" value="MADF-dom"/>
</dbReference>
<dbReference type="InterPro" id="IPR039353">
    <property type="entry name" value="TF_Adf1"/>
</dbReference>
<dbReference type="Proteomes" id="UP001642540">
    <property type="component" value="Unassembled WGS sequence"/>
</dbReference>
<protein>
    <recommendedName>
        <fullName evidence="2">MADF domain-containing protein</fullName>
    </recommendedName>
</protein>
<evidence type="ECO:0000313" key="3">
    <source>
        <dbReference type="EMBL" id="CAL8118573.1"/>
    </source>
</evidence>
<dbReference type="InterPro" id="IPR004210">
    <property type="entry name" value="BESS_motif"/>
</dbReference>
<keyword evidence="4" id="KW-1185">Reference proteome</keyword>
<feature type="compositionally biased region" description="Low complexity" evidence="1">
    <location>
        <begin position="242"/>
        <end position="261"/>
    </location>
</feature>
<evidence type="ECO:0000313" key="4">
    <source>
        <dbReference type="Proteomes" id="UP001642540"/>
    </source>
</evidence>
<evidence type="ECO:0000256" key="1">
    <source>
        <dbReference type="SAM" id="MobiDB-lite"/>
    </source>
</evidence>
<sequence length="323" mass="36381">MDDSSTEETFNTVEYALINMVRLYPVLYNPNTFGNRDKNIKDAAWAEIARQLNKEDGWCYAKWQNLRDYYKKRKKIYESGMGCPNKRWIYFDAMQFLDPFEHSNRENGGSNVHVGLSNLSELSSGSSRSNDAIPEHVIVPDSADRDHYFDETQYQSLDGIAERAEQKVSHFLEPLVENCPPSKKQRVASTSCAGSNTILTSTPVNSAASSSTAQTNRHCTHHGGGATATVTPSIVSVQSRAESQSQNQNSTEETNQSSNNRTEVRILNPPIEDCPHYHFCMSLLARFKKMTPSNATLAQMRIMEALMKTEHPEEFKRIAADNI</sequence>
<organism evidence="3 4">
    <name type="scientific">Orchesella dallaii</name>
    <dbReference type="NCBI Taxonomy" id="48710"/>
    <lineage>
        <taxon>Eukaryota</taxon>
        <taxon>Metazoa</taxon>
        <taxon>Ecdysozoa</taxon>
        <taxon>Arthropoda</taxon>
        <taxon>Hexapoda</taxon>
        <taxon>Collembola</taxon>
        <taxon>Entomobryomorpha</taxon>
        <taxon>Entomobryoidea</taxon>
        <taxon>Orchesellidae</taxon>
        <taxon>Orchesellinae</taxon>
        <taxon>Orchesella</taxon>
    </lineage>
</organism>
<feature type="region of interest" description="Disordered" evidence="1">
    <location>
        <begin position="195"/>
        <end position="263"/>
    </location>
</feature>
<proteinExistence type="predicted"/>
<accession>A0ABP1R3Q3</accession>
<dbReference type="SMART" id="SM00595">
    <property type="entry name" value="MADF"/>
    <property type="match status" value="1"/>
</dbReference>
<evidence type="ECO:0000259" key="2">
    <source>
        <dbReference type="PROSITE" id="PS51029"/>
    </source>
</evidence>
<comment type="caution">
    <text evidence="3">The sequence shown here is derived from an EMBL/GenBank/DDBJ whole genome shotgun (WGS) entry which is preliminary data.</text>
</comment>